<proteinExistence type="predicted"/>
<dbReference type="GO" id="GO:0033389">
    <property type="term" value="P:putrescine biosynthetic process from arginine, via agmatine"/>
    <property type="evidence" value="ECO:0007669"/>
    <property type="project" value="TreeGrafter"/>
</dbReference>
<dbReference type="AlphaFoldDB" id="A0A382F2W7"/>
<dbReference type="PANTHER" id="PTHR11358">
    <property type="entry name" value="ARGINASE/AGMATINASE"/>
    <property type="match status" value="1"/>
</dbReference>
<dbReference type="InterPro" id="IPR023696">
    <property type="entry name" value="Ureohydrolase_dom_sf"/>
</dbReference>
<keyword evidence="1" id="KW-0479">Metal-binding</keyword>
<dbReference type="Pfam" id="PF00491">
    <property type="entry name" value="Arginase"/>
    <property type="match status" value="1"/>
</dbReference>
<dbReference type="GO" id="GO:0008783">
    <property type="term" value="F:agmatinase activity"/>
    <property type="evidence" value="ECO:0007669"/>
    <property type="project" value="TreeGrafter"/>
</dbReference>
<dbReference type="PANTHER" id="PTHR11358:SF26">
    <property type="entry name" value="GUANIDINO ACID HYDROLASE, MITOCHONDRIAL"/>
    <property type="match status" value="1"/>
</dbReference>
<gene>
    <name evidence="3" type="ORF">METZ01_LOCUS209883</name>
</gene>
<organism evidence="3">
    <name type="scientific">marine metagenome</name>
    <dbReference type="NCBI Taxonomy" id="408172"/>
    <lineage>
        <taxon>unclassified sequences</taxon>
        <taxon>metagenomes</taxon>
        <taxon>ecological metagenomes</taxon>
    </lineage>
</organism>
<dbReference type="Gene3D" id="3.40.800.10">
    <property type="entry name" value="Ureohydrolase domain"/>
    <property type="match status" value="1"/>
</dbReference>
<evidence type="ECO:0000256" key="1">
    <source>
        <dbReference type="ARBA" id="ARBA00022723"/>
    </source>
</evidence>
<dbReference type="PROSITE" id="PS51409">
    <property type="entry name" value="ARGINASE_2"/>
    <property type="match status" value="1"/>
</dbReference>
<name>A0A382F2W7_9ZZZZ</name>
<sequence>VLIPVPYDSTTSLRGGARNGPAALIEASYGLEDYDHELDLDVSLVGIHTTQALEPHMGGPDQMVKRVRAAVASYTSPGRIVGVLGGEHSVCIGSAQANLEVYPDLSVLYIDAHADLRDEYMGTPFGHASGARRIHELCPLVLVGVRSLCQEERDYINANSVPTFYWPPSCGDQELIEDIVGKL</sequence>
<keyword evidence="2" id="KW-0378">Hydrolase</keyword>
<dbReference type="GO" id="GO:0046872">
    <property type="term" value="F:metal ion binding"/>
    <property type="evidence" value="ECO:0007669"/>
    <property type="project" value="UniProtKB-KW"/>
</dbReference>
<dbReference type="SUPFAM" id="SSF52768">
    <property type="entry name" value="Arginase/deacetylase"/>
    <property type="match status" value="1"/>
</dbReference>
<dbReference type="EMBL" id="UINC01047586">
    <property type="protein sequence ID" value="SVB57029.1"/>
    <property type="molecule type" value="Genomic_DNA"/>
</dbReference>
<evidence type="ECO:0008006" key="4">
    <source>
        <dbReference type="Google" id="ProtNLM"/>
    </source>
</evidence>
<feature type="non-terminal residue" evidence="3">
    <location>
        <position position="1"/>
    </location>
</feature>
<dbReference type="InterPro" id="IPR006035">
    <property type="entry name" value="Ureohydrolase"/>
</dbReference>
<evidence type="ECO:0000256" key="2">
    <source>
        <dbReference type="ARBA" id="ARBA00022801"/>
    </source>
</evidence>
<evidence type="ECO:0000313" key="3">
    <source>
        <dbReference type="EMBL" id="SVB57029.1"/>
    </source>
</evidence>
<protein>
    <recommendedName>
        <fullName evidence="4">Agmatinase</fullName>
    </recommendedName>
</protein>
<reference evidence="3" key="1">
    <citation type="submission" date="2018-05" db="EMBL/GenBank/DDBJ databases">
        <authorList>
            <person name="Lanie J.A."/>
            <person name="Ng W.-L."/>
            <person name="Kazmierczak K.M."/>
            <person name="Andrzejewski T.M."/>
            <person name="Davidsen T.M."/>
            <person name="Wayne K.J."/>
            <person name="Tettelin H."/>
            <person name="Glass J.I."/>
            <person name="Rusch D."/>
            <person name="Podicherti R."/>
            <person name="Tsui H.-C.T."/>
            <person name="Winkler M.E."/>
        </authorList>
    </citation>
    <scope>NUCLEOTIDE SEQUENCE</scope>
</reference>
<feature type="non-terminal residue" evidence="3">
    <location>
        <position position="183"/>
    </location>
</feature>
<accession>A0A382F2W7</accession>